<dbReference type="AlphaFoldDB" id="A0A7D4TVX5"/>
<gene>
    <name evidence="1" type="ORF">HQ865_03815</name>
</gene>
<proteinExistence type="predicted"/>
<reference evidence="1 2" key="1">
    <citation type="submission" date="2020-05" db="EMBL/GenBank/DDBJ databases">
        <title>Mucilaginibacter mali sp. nov.</title>
        <authorList>
            <person name="Kim H.S."/>
            <person name="Lee K.C."/>
            <person name="Suh M.K."/>
            <person name="Kim J.-S."/>
            <person name="Han K.-I."/>
            <person name="Eom M.K."/>
            <person name="Shin Y.K."/>
            <person name="Lee J.-S."/>
        </authorList>
    </citation>
    <scope>NUCLEOTIDE SEQUENCE [LARGE SCALE GENOMIC DNA]</scope>
    <source>
        <strain evidence="1 2">G2-14</strain>
    </source>
</reference>
<dbReference type="CDD" id="cd06561">
    <property type="entry name" value="AlkD_like"/>
    <property type="match status" value="1"/>
</dbReference>
<accession>A0A7D4TVX5</accession>
<dbReference type="Pfam" id="PF08713">
    <property type="entry name" value="DNA_alkylation"/>
    <property type="match status" value="1"/>
</dbReference>
<dbReference type="PANTHER" id="PTHR34070">
    <property type="entry name" value="ARMADILLO-TYPE FOLD"/>
    <property type="match status" value="1"/>
</dbReference>
<sequence length="239" mass="27528">METLLTAQQFIKTLKTLSTLAEQAKIQRYFKTGDGQYGAGDEFIGVPMGQVFNLAKQYLDISLTELETLLESPIHEARAGAVSIMDKIARDKKTSPQRLEAIYNLYMRRHDRINNWDLVDLGCLYMTGRHLHDKPHDVLYTMALSPNLWERRTAILSTCYFIRQGDTHDVFKIARLLLTDTEDLVHKATGWMLRFAGDKNMPALLDFLDHHAVGMPRVLLRNAIEKLEVEQRAHYLKLK</sequence>
<name>A0A7D4TVX5_9SPHI</name>
<dbReference type="Proteomes" id="UP000505355">
    <property type="component" value="Chromosome"/>
</dbReference>
<dbReference type="PANTHER" id="PTHR34070:SF1">
    <property type="entry name" value="DNA ALKYLATION REPAIR PROTEIN"/>
    <property type="match status" value="1"/>
</dbReference>
<dbReference type="Gene3D" id="1.25.10.90">
    <property type="match status" value="1"/>
</dbReference>
<protein>
    <submittedName>
        <fullName evidence="1">DNA alkylation repair protein</fullName>
    </submittedName>
</protein>
<organism evidence="1 2">
    <name type="scientific">Mucilaginibacter mali</name>
    <dbReference type="NCBI Taxonomy" id="2740462"/>
    <lineage>
        <taxon>Bacteria</taxon>
        <taxon>Pseudomonadati</taxon>
        <taxon>Bacteroidota</taxon>
        <taxon>Sphingobacteriia</taxon>
        <taxon>Sphingobacteriales</taxon>
        <taxon>Sphingobacteriaceae</taxon>
        <taxon>Mucilaginibacter</taxon>
    </lineage>
</organism>
<dbReference type="InterPro" id="IPR014825">
    <property type="entry name" value="DNA_alkylation"/>
</dbReference>
<dbReference type="SUPFAM" id="SSF48371">
    <property type="entry name" value="ARM repeat"/>
    <property type="match status" value="1"/>
</dbReference>
<dbReference type="RefSeq" id="WP_173413615.1">
    <property type="nucleotide sequence ID" value="NZ_CP054139.1"/>
</dbReference>
<evidence type="ECO:0000313" key="2">
    <source>
        <dbReference type="Proteomes" id="UP000505355"/>
    </source>
</evidence>
<dbReference type="KEGG" id="mmab:HQ865_03815"/>
<dbReference type="EMBL" id="CP054139">
    <property type="protein sequence ID" value="QKJ28917.1"/>
    <property type="molecule type" value="Genomic_DNA"/>
</dbReference>
<keyword evidence="2" id="KW-1185">Reference proteome</keyword>
<evidence type="ECO:0000313" key="1">
    <source>
        <dbReference type="EMBL" id="QKJ28917.1"/>
    </source>
</evidence>
<dbReference type="InterPro" id="IPR016024">
    <property type="entry name" value="ARM-type_fold"/>
</dbReference>